<evidence type="ECO:0000256" key="5">
    <source>
        <dbReference type="PROSITE-ProRule" id="PRU00284"/>
    </source>
</evidence>
<evidence type="ECO:0000259" key="8">
    <source>
        <dbReference type="PROSITE" id="PS50885"/>
    </source>
</evidence>
<sequence length="538" mass="55785">MTATVSPPRARSSGGWFADRPIGVKIASLIAFSALVGLLLTGIAVQRIQALHDGQQEIYDHNIEGLIDLGNIQRSYQGDRARYITYALATEAQRAALRADLADRRPVLEAQVEEYERHAIDPEAYATFVALLDEYYAVVDQQLVPVADRGDSAAAAVLVTGEVQAATDLLMDQFTVMMDLQAEDVTADIEDEAAAAGTAAVTLWTILAASVGVGALLVVLVVRQIVRTVRSVQRSVEALAAGDLTVSPEVSSDDELGRMARSLCEAQGGLREVLSTVGASADAVAASSEELSASAAQISASAEETSAQSGVVAGAAEEVSLSVQTVAAGADRMGVSIREISQNAAEAAQVAAQAVTEAEATTATITKLGESSKEIGDVVKVITSIAEQTNLLALNATIEAARAGEAGKGFAVVANEVKELAQETAKATEDIARRVEAIQGDTSGAVAAIGRISEVIGQINDYQTTIASAVEEQTATTSEMSRSVTEAAAGSGQIADNIGGVSTAADATTQALAQTRTAVDELSRMAADLRTTVVRFTY</sequence>
<dbReference type="PANTHER" id="PTHR32089:SF112">
    <property type="entry name" value="LYSOZYME-LIKE PROTEIN-RELATED"/>
    <property type="match status" value="1"/>
</dbReference>
<dbReference type="GO" id="GO:0007165">
    <property type="term" value="P:signal transduction"/>
    <property type="evidence" value="ECO:0007669"/>
    <property type="project" value="UniProtKB-KW"/>
</dbReference>
<feature type="transmembrane region" description="Helical" evidence="6">
    <location>
        <begin position="26"/>
        <end position="45"/>
    </location>
</feature>
<evidence type="ECO:0000313" key="9">
    <source>
        <dbReference type="EMBL" id="ADB77538.1"/>
    </source>
</evidence>
<proteinExistence type="inferred from homology"/>
<evidence type="ECO:0000256" key="6">
    <source>
        <dbReference type="SAM" id="Phobius"/>
    </source>
</evidence>
<name>D2S7V8_GEOOG</name>
<dbReference type="Pfam" id="PF00015">
    <property type="entry name" value="MCPsignal"/>
    <property type="match status" value="1"/>
</dbReference>
<dbReference type="HOGENOM" id="CLU_000445_107_27_11"/>
<dbReference type="PANTHER" id="PTHR32089">
    <property type="entry name" value="METHYL-ACCEPTING CHEMOTAXIS PROTEIN MCPB"/>
    <property type="match status" value="1"/>
</dbReference>
<keyword evidence="1 6" id="KW-0812">Transmembrane</keyword>
<evidence type="ECO:0000256" key="1">
    <source>
        <dbReference type="ARBA" id="ARBA00022692"/>
    </source>
</evidence>
<dbReference type="Pfam" id="PF00672">
    <property type="entry name" value="HAMP"/>
    <property type="match status" value="1"/>
</dbReference>
<dbReference type="InterPro" id="IPR003660">
    <property type="entry name" value="HAMP_dom"/>
</dbReference>
<dbReference type="InterPro" id="IPR004089">
    <property type="entry name" value="MCPsignal_dom"/>
</dbReference>
<reference evidence="9 10" key="1">
    <citation type="journal article" date="2010" name="Stand. Genomic Sci.">
        <title>Complete genome sequence of Geodermatophilus obscurus type strain (G-20).</title>
        <authorList>
            <person name="Ivanova N."/>
            <person name="Sikorski J."/>
            <person name="Jando M."/>
            <person name="Munk C."/>
            <person name="Lapidus A."/>
            <person name="Glavina Del Rio T."/>
            <person name="Copeland A."/>
            <person name="Tice H."/>
            <person name="Cheng J.-F."/>
            <person name="Lucas S."/>
            <person name="Chen F."/>
            <person name="Nolan M."/>
            <person name="Bruce D."/>
            <person name="Goodwin L."/>
            <person name="Pitluck S."/>
            <person name="Mavromatis K."/>
            <person name="Mikhailova N."/>
            <person name="Pati A."/>
            <person name="Chen A."/>
            <person name="Palaniappan K."/>
            <person name="Land M."/>
            <person name="Hauser L."/>
            <person name="Chang Y.-J."/>
            <person name="Jeffries C.D."/>
            <person name="Meincke L."/>
            <person name="Brettin T."/>
            <person name="Detter J.C."/>
            <person name="Detter J.C."/>
            <person name="Rohde M."/>
            <person name="Goeker M."/>
            <person name="Bristow J."/>
            <person name="Eisen J.A."/>
            <person name="Markowitz V."/>
            <person name="Hugenholtz P."/>
            <person name="Kyrpides N.C."/>
            <person name="Klenk H.-P."/>
        </authorList>
    </citation>
    <scope>NUCLEOTIDE SEQUENCE [LARGE SCALE GENOMIC DNA]</scope>
    <source>
        <strain evidence="10">ATCC 25078 / DSM 43160 / JCM 3152 / KCC A-0152 / KCTC 9177 / NBRC 13315 / NRRL B-3577 / G-20</strain>
    </source>
</reference>
<dbReference type="KEGG" id="gob:Gobs_5010"/>
<dbReference type="PRINTS" id="PR00260">
    <property type="entry name" value="CHEMTRNSDUCR"/>
</dbReference>
<dbReference type="GO" id="GO:0016020">
    <property type="term" value="C:membrane"/>
    <property type="evidence" value="ECO:0007669"/>
    <property type="project" value="InterPro"/>
</dbReference>
<evidence type="ECO:0000256" key="3">
    <source>
        <dbReference type="ARBA" id="ARBA00023224"/>
    </source>
</evidence>
<evidence type="ECO:0000256" key="4">
    <source>
        <dbReference type="ARBA" id="ARBA00029447"/>
    </source>
</evidence>
<dbReference type="GO" id="GO:0004888">
    <property type="term" value="F:transmembrane signaling receptor activity"/>
    <property type="evidence" value="ECO:0007669"/>
    <property type="project" value="InterPro"/>
</dbReference>
<feature type="transmembrane region" description="Helical" evidence="6">
    <location>
        <begin position="201"/>
        <end position="222"/>
    </location>
</feature>
<evidence type="ECO:0000256" key="2">
    <source>
        <dbReference type="ARBA" id="ARBA00022989"/>
    </source>
</evidence>
<evidence type="ECO:0000313" key="10">
    <source>
        <dbReference type="Proteomes" id="UP000001382"/>
    </source>
</evidence>
<dbReference type="STRING" id="526225.Gobs_5010"/>
<accession>D2S7V8</accession>
<keyword evidence="2 6" id="KW-1133">Transmembrane helix</keyword>
<evidence type="ECO:0000259" key="7">
    <source>
        <dbReference type="PROSITE" id="PS50111"/>
    </source>
</evidence>
<dbReference type="eggNOG" id="COG0840">
    <property type="taxonomic scope" value="Bacteria"/>
</dbReference>
<dbReference type="GO" id="GO:0006935">
    <property type="term" value="P:chemotaxis"/>
    <property type="evidence" value="ECO:0007669"/>
    <property type="project" value="InterPro"/>
</dbReference>
<dbReference type="Pfam" id="PF12729">
    <property type="entry name" value="4HB_MCP_1"/>
    <property type="match status" value="1"/>
</dbReference>
<feature type="domain" description="HAMP" evidence="8">
    <location>
        <begin position="223"/>
        <end position="275"/>
    </location>
</feature>
<reference evidence="10" key="2">
    <citation type="submission" date="2010-01" db="EMBL/GenBank/DDBJ databases">
        <title>The complete genome of Geodermatophilus obscurus DSM 43160.</title>
        <authorList>
            <consortium name="US DOE Joint Genome Institute (JGI-PGF)"/>
            <person name="Lucas S."/>
            <person name="Copeland A."/>
            <person name="Lapidus A."/>
            <person name="Glavina del Rio T."/>
            <person name="Dalin E."/>
            <person name="Tice H."/>
            <person name="Bruce D."/>
            <person name="Goodwin L."/>
            <person name="Pitluck S."/>
            <person name="Kyrpides N."/>
            <person name="Mavromatis K."/>
            <person name="Ivanova N."/>
            <person name="Munk A.C."/>
            <person name="Brettin T."/>
            <person name="Detter J.C."/>
            <person name="Han C."/>
            <person name="Larimer F."/>
            <person name="Land M."/>
            <person name="Hauser L."/>
            <person name="Markowitz V."/>
            <person name="Cheng J.-F."/>
            <person name="Hugenholtz P."/>
            <person name="Woyke T."/>
            <person name="Wu D."/>
            <person name="Jando M."/>
            <person name="Schneider S."/>
            <person name="Klenk H.-P."/>
            <person name="Eisen J.A."/>
        </authorList>
    </citation>
    <scope>NUCLEOTIDE SEQUENCE [LARGE SCALE GENOMIC DNA]</scope>
    <source>
        <strain evidence="10">ATCC 25078 / DSM 43160 / JCM 3152 / KCC A-0152 / KCTC 9177 / NBRC 13315 / NRRL B-3577 / G-20</strain>
    </source>
</reference>
<protein>
    <submittedName>
        <fullName evidence="9">Methyl-accepting chemotaxis sensory transducer</fullName>
    </submittedName>
</protein>
<keyword evidence="6" id="KW-0472">Membrane</keyword>
<dbReference type="Proteomes" id="UP000001382">
    <property type="component" value="Chromosome"/>
</dbReference>
<dbReference type="CDD" id="cd06225">
    <property type="entry name" value="HAMP"/>
    <property type="match status" value="1"/>
</dbReference>
<organism evidence="9 10">
    <name type="scientific">Geodermatophilus obscurus (strain ATCC 25078 / DSM 43160 / JCM 3152 / CCUG 61914 / KCC A-0152 / KCTC 9177 / NBRC 13315 / NRRL B-3577 / G-20)</name>
    <dbReference type="NCBI Taxonomy" id="526225"/>
    <lineage>
        <taxon>Bacteria</taxon>
        <taxon>Bacillati</taxon>
        <taxon>Actinomycetota</taxon>
        <taxon>Actinomycetes</taxon>
        <taxon>Geodermatophilales</taxon>
        <taxon>Geodermatophilaceae</taxon>
        <taxon>Geodermatophilus</taxon>
    </lineage>
</organism>
<dbReference type="AlphaFoldDB" id="D2S7V8"/>
<dbReference type="InterPro" id="IPR024478">
    <property type="entry name" value="HlyB_4HB_MCP"/>
</dbReference>
<dbReference type="OrthoDB" id="1115140at2"/>
<dbReference type="InterPro" id="IPR004090">
    <property type="entry name" value="Chemotax_Me-accpt_rcpt"/>
</dbReference>
<dbReference type="RefSeq" id="WP_012950961.1">
    <property type="nucleotide sequence ID" value="NC_013757.1"/>
</dbReference>
<dbReference type="SMART" id="SM00304">
    <property type="entry name" value="HAMP"/>
    <property type="match status" value="1"/>
</dbReference>
<dbReference type="PROSITE" id="PS50111">
    <property type="entry name" value="CHEMOTAXIS_TRANSDUC_2"/>
    <property type="match status" value="1"/>
</dbReference>
<dbReference type="Gene3D" id="1.10.287.950">
    <property type="entry name" value="Methyl-accepting chemotaxis protein"/>
    <property type="match status" value="1"/>
</dbReference>
<comment type="similarity">
    <text evidence="4">Belongs to the methyl-accepting chemotaxis (MCP) protein family.</text>
</comment>
<dbReference type="SUPFAM" id="SSF58104">
    <property type="entry name" value="Methyl-accepting chemotaxis protein (MCP) signaling domain"/>
    <property type="match status" value="1"/>
</dbReference>
<dbReference type="SMART" id="SM00283">
    <property type="entry name" value="MA"/>
    <property type="match status" value="1"/>
</dbReference>
<gene>
    <name evidence="9" type="ordered locus">Gobs_5010</name>
</gene>
<feature type="domain" description="Methyl-accepting transducer" evidence="7">
    <location>
        <begin position="280"/>
        <end position="523"/>
    </location>
</feature>
<dbReference type="EMBL" id="CP001867">
    <property type="protein sequence ID" value="ADB77538.1"/>
    <property type="molecule type" value="Genomic_DNA"/>
</dbReference>
<keyword evidence="10" id="KW-1185">Reference proteome</keyword>
<dbReference type="PROSITE" id="PS50885">
    <property type="entry name" value="HAMP"/>
    <property type="match status" value="1"/>
</dbReference>
<keyword evidence="3 5" id="KW-0807">Transducer</keyword>